<evidence type="ECO:0000256" key="6">
    <source>
        <dbReference type="RuleBase" id="RU364015"/>
    </source>
</evidence>
<keyword evidence="9" id="KW-1185">Reference proteome</keyword>
<feature type="region of interest" description="Disordered" evidence="7">
    <location>
        <begin position="275"/>
        <end position="298"/>
    </location>
</feature>
<comment type="caution">
    <text evidence="8">The sequence shown here is derived from an EMBL/GenBank/DDBJ whole genome shotgun (WGS) entry which is preliminary data.</text>
</comment>
<dbReference type="GO" id="GO:0034314">
    <property type="term" value="P:Arp2/3 complex-mediated actin nucleation"/>
    <property type="evidence" value="ECO:0007669"/>
    <property type="project" value="InterPro"/>
</dbReference>
<evidence type="ECO:0000256" key="5">
    <source>
        <dbReference type="ARBA" id="ARBA00023212"/>
    </source>
</evidence>
<keyword evidence="5 6" id="KW-0206">Cytoskeleton</keyword>
<dbReference type="Proteomes" id="UP001212841">
    <property type="component" value="Unassembled WGS sequence"/>
</dbReference>
<evidence type="ECO:0000313" key="9">
    <source>
        <dbReference type="Proteomes" id="UP001212841"/>
    </source>
</evidence>
<dbReference type="InterPro" id="IPR034666">
    <property type="entry name" value="ARPC2/4"/>
</dbReference>
<dbReference type="GO" id="GO:0005200">
    <property type="term" value="F:structural constituent of cytoskeleton"/>
    <property type="evidence" value="ECO:0007669"/>
    <property type="project" value="TreeGrafter"/>
</dbReference>
<protein>
    <recommendedName>
        <fullName evidence="6">Arp2/3 complex 34 kDa subunit</fullName>
    </recommendedName>
</protein>
<dbReference type="Pfam" id="PF04045">
    <property type="entry name" value="P34-Arc"/>
    <property type="match status" value="1"/>
</dbReference>
<accession>A0AAD5X4F0</accession>
<dbReference type="InterPro" id="IPR007188">
    <property type="entry name" value="ARPC2"/>
</dbReference>
<dbReference type="PANTHER" id="PTHR12058:SF0">
    <property type="entry name" value="ACTIN-RELATED PROTEIN 2_3 COMPLEX SUBUNIT 2"/>
    <property type="match status" value="1"/>
</dbReference>
<keyword evidence="4 6" id="KW-0009">Actin-binding</keyword>
<gene>
    <name evidence="8" type="ORF">HK097_008671</name>
</gene>
<name>A0AAD5X4F0_9FUNG</name>
<feature type="compositionally biased region" description="Basic and acidic residues" evidence="7">
    <location>
        <begin position="276"/>
        <end position="286"/>
    </location>
</feature>
<evidence type="ECO:0000256" key="3">
    <source>
        <dbReference type="ARBA" id="ARBA00022490"/>
    </source>
</evidence>
<dbReference type="EMBL" id="JADGJD010000521">
    <property type="protein sequence ID" value="KAJ3050380.1"/>
    <property type="molecule type" value="Genomic_DNA"/>
</dbReference>
<dbReference type="PANTHER" id="PTHR12058">
    <property type="entry name" value="ARP2/3 COMPLEX 34 KDA SUBUNIT"/>
    <property type="match status" value="1"/>
</dbReference>
<organism evidence="8 9">
    <name type="scientific">Rhizophlyctis rosea</name>
    <dbReference type="NCBI Taxonomy" id="64517"/>
    <lineage>
        <taxon>Eukaryota</taxon>
        <taxon>Fungi</taxon>
        <taxon>Fungi incertae sedis</taxon>
        <taxon>Chytridiomycota</taxon>
        <taxon>Chytridiomycota incertae sedis</taxon>
        <taxon>Chytridiomycetes</taxon>
        <taxon>Rhizophlyctidales</taxon>
        <taxon>Rhizophlyctidaceae</taxon>
        <taxon>Rhizophlyctis</taxon>
    </lineage>
</organism>
<dbReference type="SUPFAM" id="SSF69645">
    <property type="entry name" value="Arp2/3 complex subunits"/>
    <property type="match status" value="2"/>
</dbReference>
<dbReference type="AlphaFoldDB" id="A0AAD5X4F0"/>
<comment type="similarity">
    <text evidence="2 6">Belongs to the ARPC2 family.</text>
</comment>
<evidence type="ECO:0000256" key="1">
    <source>
        <dbReference type="ARBA" id="ARBA00004245"/>
    </source>
</evidence>
<dbReference type="FunFam" id="3.30.1460.20:FF:000005">
    <property type="entry name" value="Arp2/3 complex 34 kDa subunit"/>
    <property type="match status" value="1"/>
</dbReference>
<evidence type="ECO:0000256" key="2">
    <source>
        <dbReference type="ARBA" id="ARBA00007192"/>
    </source>
</evidence>
<proteinExistence type="inferred from homology"/>
<comment type="function">
    <text evidence="6">Functions as actin-binding component of the Arp2/3 complex which is involved in regulation of actin polymerization and together with an activating nucleation-promoting factor (NPF) mediates the formation of branched actin networks.</text>
</comment>
<evidence type="ECO:0000256" key="4">
    <source>
        <dbReference type="ARBA" id="ARBA00023203"/>
    </source>
</evidence>
<dbReference type="GO" id="GO:0030041">
    <property type="term" value="P:actin filament polymerization"/>
    <property type="evidence" value="ECO:0007669"/>
    <property type="project" value="InterPro"/>
</dbReference>
<comment type="subcellular location">
    <subcellularLocation>
        <location evidence="1 6">Cytoplasm</location>
        <location evidence="1 6">Cytoskeleton</location>
    </subcellularLocation>
</comment>
<dbReference type="GO" id="GO:0006897">
    <property type="term" value="P:endocytosis"/>
    <property type="evidence" value="ECO:0007669"/>
    <property type="project" value="UniProtKB-ARBA"/>
</dbReference>
<comment type="subunit">
    <text evidence="6">Component of the Arp2/3 complex.</text>
</comment>
<sequence>MILLEPSYKILEETLRERFSNEPEKLVMNVADFDGVTYRVSTPESKSVLNISMSLKCYPGVQQYGADDVLRRIYGDALVAPEPGFDVTIRIDQDNLPADREALIRQIALLKRNALAAPFEAAFAAQTNGQETQLMTVHYREQEAYYIKAQHDRVTVIFSTVFKEETDRIFGKVFLQEFVDARRLPALQNAPQVLYSPREPPLELRGVPGVQDSENVAYVTFVLFPRHFAANVQEDTISRIQLFRDYLHYHIKASKSYMHSRMRTRVDSFLKVLNRAKPEQPDDKKQMKTASGKTFKRA</sequence>
<dbReference type="FunFam" id="3.30.1460.20:FF:000009">
    <property type="entry name" value="Arp2/3 complex 34 kDa subunit"/>
    <property type="match status" value="1"/>
</dbReference>
<reference evidence="8" key="1">
    <citation type="submission" date="2020-05" db="EMBL/GenBank/DDBJ databases">
        <title>Phylogenomic resolution of chytrid fungi.</title>
        <authorList>
            <person name="Stajich J.E."/>
            <person name="Amses K."/>
            <person name="Simmons R."/>
            <person name="Seto K."/>
            <person name="Myers J."/>
            <person name="Bonds A."/>
            <person name="Quandt C.A."/>
            <person name="Barry K."/>
            <person name="Liu P."/>
            <person name="Grigoriev I."/>
            <person name="Longcore J.E."/>
            <person name="James T.Y."/>
        </authorList>
    </citation>
    <scope>NUCLEOTIDE SEQUENCE</scope>
    <source>
        <strain evidence="8">JEL0318</strain>
    </source>
</reference>
<dbReference type="GO" id="GO:0005885">
    <property type="term" value="C:Arp2/3 protein complex"/>
    <property type="evidence" value="ECO:0007669"/>
    <property type="project" value="InterPro"/>
</dbReference>
<evidence type="ECO:0000256" key="7">
    <source>
        <dbReference type="SAM" id="MobiDB-lite"/>
    </source>
</evidence>
<evidence type="ECO:0000313" key="8">
    <source>
        <dbReference type="EMBL" id="KAJ3050380.1"/>
    </source>
</evidence>
<keyword evidence="3 6" id="KW-0963">Cytoplasm</keyword>
<dbReference type="GO" id="GO:0051015">
    <property type="term" value="F:actin filament binding"/>
    <property type="evidence" value="ECO:0007669"/>
    <property type="project" value="TreeGrafter"/>
</dbReference>
<dbReference type="Gene3D" id="3.30.1460.20">
    <property type="match status" value="2"/>
</dbReference>